<dbReference type="RefSeq" id="WP_354701774.1">
    <property type="nucleotide sequence ID" value="NZ_CP114014.1"/>
</dbReference>
<dbReference type="EMBL" id="CP114014">
    <property type="protein sequence ID" value="XAY05259.1"/>
    <property type="molecule type" value="Genomic_DNA"/>
</dbReference>
<dbReference type="InterPro" id="IPR029058">
    <property type="entry name" value="AB_hydrolase_fold"/>
</dbReference>
<gene>
    <name evidence="3" type="ORF">DSM112329_02105</name>
</gene>
<dbReference type="GO" id="GO:0003824">
    <property type="term" value="F:catalytic activity"/>
    <property type="evidence" value="ECO:0007669"/>
    <property type="project" value="UniProtKB-ARBA"/>
</dbReference>
<organism evidence="3">
    <name type="scientific">Paraconexibacter sp. AEG42_29</name>
    <dbReference type="NCBI Taxonomy" id="2997339"/>
    <lineage>
        <taxon>Bacteria</taxon>
        <taxon>Bacillati</taxon>
        <taxon>Actinomycetota</taxon>
        <taxon>Thermoleophilia</taxon>
        <taxon>Solirubrobacterales</taxon>
        <taxon>Paraconexibacteraceae</taxon>
        <taxon>Paraconexibacter</taxon>
    </lineage>
</organism>
<dbReference type="InterPro" id="IPR000073">
    <property type="entry name" value="AB_hydrolase_1"/>
</dbReference>
<protein>
    <recommendedName>
        <fullName evidence="2">AB hydrolase-1 domain-containing protein</fullName>
    </recommendedName>
</protein>
<sequence length="470" mass="48331">MSHLSPRRTGLALVLLTLAVAPSAASAATTAPAVSLRGATAAEPLKVCGASRSAASTTVGAPLKAVVRAGRTKAIRRTRLGSTLTIDQCVAGAWKRLGTTKVGARRTALVKSLSTAGATDLRLRTKLRTGRTGKAAYVRVGVGELVDVPVSFKVVNQNRTPVPCLGGPDGKTYEVRGTFVGPRAALDSGDAATLYVHGVGYSSFFFRFGEVPGYDYGRQQAEAGHASIFVTRLGNPSDPGLSDGNATCVPAQADMADQMIGRMRAGDYTLGSGTGRAFKKVGLAGHSLGGMITQVAQYSFKSADAIAVISYTDTPSPLALTQFADANAACFTTPGKAGPGDAGPVNYAAFGRTDGDFAGAHFFNIDPAVAAATLRLHNRDACGDLTSATGALLANQLLIRSITAPVLLIGGSNDALFPPPTNLLAATTGFPSSKSVKLVEIPDTGHAITLGRTHLAFRAAMGDWLTSQGL</sequence>
<dbReference type="KEGG" id="parq:DSM112329_02105"/>
<keyword evidence="1" id="KW-0732">Signal</keyword>
<dbReference type="SUPFAM" id="SSF53474">
    <property type="entry name" value="alpha/beta-Hydrolases"/>
    <property type="match status" value="1"/>
</dbReference>
<reference evidence="3" key="1">
    <citation type="submission" date="2022-12" db="EMBL/GenBank/DDBJ databases">
        <title>Paraconexibacter alkalitolerans sp. nov. and Baekduia alba sp. nov., isolated from soil and emended description of the genera Paraconexibacter (Chun et al., 2020) and Baekduia (An et al., 2020).</title>
        <authorList>
            <person name="Vieira S."/>
            <person name="Huber K.J."/>
            <person name="Geppert A."/>
            <person name="Wolf J."/>
            <person name="Neumann-Schaal M."/>
            <person name="Muesken M."/>
            <person name="Overmann J."/>
        </authorList>
    </citation>
    <scope>NUCLEOTIDE SEQUENCE</scope>
    <source>
        <strain evidence="3">AEG42_29</strain>
    </source>
</reference>
<feature type="signal peptide" evidence="1">
    <location>
        <begin position="1"/>
        <end position="27"/>
    </location>
</feature>
<name>A0AAU7AUD1_9ACTN</name>
<evidence type="ECO:0000256" key="1">
    <source>
        <dbReference type="SAM" id="SignalP"/>
    </source>
</evidence>
<feature type="domain" description="AB hydrolase-1" evidence="2">
    <location>
        <begin position="195"/>
        <end position="450"/>
    </location>
</feature>
<feature type="chain" id="PRO_5043795230" description="AB hydrolase-1 domain-containing protein" evidence="1">
    <location>
        <begin position="28"/>
        <end position="470"/>
    </location>
</feature>
<dbReference type="Gene3D" id="3.40.50.1820">
    <property type="entry name" value="alpha/beta hydrolase"/>
    <property type="match status" value="1"/>
</dbReference>
<dbReference type="Pfam" id="PF12697">
    <property type="entry name" value="Abhydrolase_6"/>
    <property type="match status" value="1"/>
</dbReference>
<evidence type="ECO:0000313" key="3">
    <source>
        <dbReference type="EMBL" id="XAY05259.1"/>
    </source>
</evidence>
<proteinExistence type="predicted"/>
<dbReference type="AlphaFoldDB" id="A0AAU7AUD1"/>
<accession>A0AAU7AUD1</accession>
<evidence type="ECO:0000259" key="2">
    <source>
        <dbReference type="Pfam" id="PF12697"/>
    </source>
</evidence>